<gene>
    <name evidence="3" type="ORF">HQ43_09515</name>
</gene>
<dbReference type="SUPFAM" id="SSF52218">
    <property type="entry name" value="Flavoproteins"/>
    <property type="match status" value="1"/>
</dbReference>
<sequence>MKTLVVVGHPHLEKSVINRAWCEYIQANSEELNVMIRVLSEHCEEKGFDIKKEQEILSEYDRIILQFPLYWYMVPSIMKEWMDTVWCEGWAYGENGDKMEGKLIDVAVSTGAPEFVFDAGISLETYLSFVKGSAGFVRAKSGRIFALYGAEVNMTPERLQKSCEDYAEFIKS</sequence>
<evidence type="ECO:0000256" key="1">
    <source>
        <dbReference type="ARBA" id="ARBA00023002"/>
    </source>
</evidence>
<feature type="domain" description="Flavodoxin-like fold" evidence="2">
    <location>
        <begin position="1"/>
        <end position="168"/>
    </location>
</feature>
<dbReference type="Proteomes" id="UP000030101">
    <property type="component" value="Unassembled WGS sequence"/>
</dbReference>
<protein>
    <recommendedName>
        <fullName evidence="2">Flavodoxin-like fold domain-containing protein</fullName>
    </recommendedName>
</protein>
<dbReference type="RefSeq" id="WP_036792439.1">
    <property type="nucleotide sequence ID" value="NZ_JQZV01000013.1"/>
</dbReference>
<keyword evidence="1" id="KW-0560">Oxidoreductase</keyword>
<name>A0ABR4XMQ0_9PORP</name>
<proteinExistence type="predicted"/>
<accession>A0ABR4XMQ0</accession>
<dbReference type="Gene3D" id="3.40.50.360">
    <property type="match status" value="1"/>
</dbReference>
<dbReference type="InterPro" id="IPR029039">
    <property type="entry name" value="Flavoprotein-like_sf"/>
</dbReference>
<dbReference type="PANTHER" id="PTHR47307">
    <property type="entry name" value="GLUTATHIONE-REGULATED POTASSIUM-EFFLUX SYSTEM ANCILLARY PROTEIN KEFG"/>
    <property type="match status" value="1"/>
</dbReference>
<evidence type="ECO:0000259" key="2">
    <source>
        <dbReference type="Pfam" id="PF02525"/>
    </source>
</evidence>
<evidence type="ECO:0000313" key="4">
    <source>
        <dbReference type="Proteomes" id="UP000030101"/>
    </source>
</evidence>
<comment type="caution">
    <text evidence="3">The sequence shown here is derived from an EMBL/GenBank/DDBJ whole genome shotgun (WGS) entry which is preliminary data.</text>
</comment>
<reference evidence="3 4" key="1">
    <citation type="submission" date="2014-08" db="EMBL/GenBank/DDBJ databases">
        <title>Porphyromonas canoris strain:OH2762 Genome sequencing.</title>
        <authorList>
            <person name="Wallis C."/>
            <person name="Deusch O."/>
            <person name="O'Flynn C."/>
            <person name="Davis I."/>
            <person name="Jospin G."/>
            <person name="Darling A.E."/>
            <person name="Coil D.A."/>
            <person name="Alexiev A."/>
            <person name="Horsfall A."/>
            <person name="Kirkwood N."/>
            <person name="Harris S."/>
            <person name="Eisen J.A."/>
        </authorList>
    </citation>
    <scope>NUCLEOTIDE SEQUENCE [LARGE SCALE GENOMIC DNA]</scope>
    <source>
        <strain evidence="4">COT-108 OH2762</strain>
    </source>
</reference>
<keyword evidence="4" id="KW-1185">Reference proteome</keyword>
<dbReference type="EMBL" id="JQZV01000013">
    <property type="protein sequence ID" value="KGN92240.1"/>
    <property type="molecule type" value="Genomic_DNA"/>
</dbReference>
<dbReference type="PANTHER" id="PTHR47307:SF1">
    <property type="entry name" value="GLUTATHIONE-REGULATED POTASSIUM-EFFLUX SYSTEM ANCILLARY PROTEIN KEFG"/>
    <property type="match status" value="1"/>
</dbReference>
<dbReference type="InterPro" id="IPR046980">
    <property type="entry name" value="KefG/KefF"/>
</dbReference>
<organism evidence="3 4">
    <name type="scientific">Porphyromonas canoris</name>
    <dbReference type="NCBI Taxonomy" id="36875"/>
    <lineage>
        <taxon>Bacteria</taxon>
        <taxon>Pseudomonadati</taxon>
        <taxon>Bacteroidota</taxon>
        <taxon>Bacteroidia</taxon>
        <taxon>Bacteroidales</taxon>
        <taxon>Porphyromonadaceae</taxon>
        <taxon>Porphyromonas</taxon>
    </lineage>
</organism>
<dbReference type="Pfam" id="PF02525">
    <property type="entry name" value="Flavodoxin_2"/>
    <property type="match status" value="1"/>
</dbReference>
<dbReference type="InterPro" id="IPR003680">
    <property type="entry name" value="Flavodoxin_fold"/>
</dbReference>
<evidence type="ECO:0000313" key="3">
    <source>
        <dbReference type="EMBL" id="KGN92240.1"/>
    </source>
</evidence>